<dbReference type="PANTHER" id="PTHR43312">
    <property type="entry name" value="D-THREO-ALDOSE 1-DEHYDROGENASE"/>
    <property type="match status" value="1"/>
</dbReference>
<dbReference type="Proteomes" id="UP000886886">
    <property type="component" value="Unassembled WGS sequence"/>
</dbReference>
<evidence type="ECO:0000259" key="4">
    <source>
        <dbReference type="PROSITE" id="PS51379"/>
    </source>
</evidence>
<dbReference type="PROSITE" id="PS00198">
    <property type="entry name" value="4FE4S_FER_1"/>
    <property type="match status" value="1"/>
</dbReference>
<evidence type="ECO:0000313" key="5">
    <source>
        <dbReference type="EMBL" id="HIQ96253.1"/>
    </source>
</evidence>
<dbReference type="InterPro" id="IPR009051">
    <property type="entry name" value="Helical_ferredxn"/>
</dbReference>
<dbReference type="EMBL" id="DVFT01000099">
    <property type="protein sequence ID" value="HIQ96253.1"/>
    <property type="molecule type" value="Genomic_DNA"/>
</dbReference>
<proteinExistence type="predicted"/>
<dbReference type="GO" id="GO:0046872">
    <property type="term" value="F:metal ion binding"/>
    <property type="evidence" value="ECO:0007669"/>
    <property type="project" value="UniProtKB-KW"/>
</dbReference>
<name>A0A9D0ZWZ8_9FIRM</name>
<keyword evidence="1" id="KW-0479">Metal-binding</keyword>
<dbReference type="CDD" id="cd19096">
    <property type="entry name" value="AKR_Fe-S_oxidoreductase"/>
    <property type="match status" value="1"/>
</dbReference>
<dbReference type="InterPro" id="IPR036812">
    <property type="entry name" value="NAD(P)_OxRdtase_dom_sf"/>
</dbReference>
<dbReference type="InterPro" id="IPR023210">
    <property type="entry name" value="NADP_OxRdtase_dom"/>
</dbReference>
<dbReference type="AlphaFoldDB" id="A0A9D0ZWZ8"/>
<evidence type="ECO:0000256" key="1">
    <source>
        <dbReference type="ARBA" id="ARBA00022723"/>
    </source>
</evidence>
<dbReference type="Gene3D" id="3.20.20.100">
    <property type="entry name" value="NADP-dependent oxidoreductase domain"/>
    <property type="match status" value="1"/>
</dbReference>
<keyword evidence="3" id="KW-0411">Iron-sulfur</keyword>
<protein>
    <submittedName>
        <fullName evidence="5">Aldo/keto reductase</fullName>
    </submittedName>
</protein>
<dbReference type="PANTHER" id="PTHR43312:SF2">
    <property type="entry name" value="OXIDOREDUCTASE"/>
    <property type="match status" value="1"/>
</dbReference>
<keyword evidence="2" id="KW-0408">Iron</keyword>
<dbReference type="Pfam" id="PF13187">
    <property type="entry name" value="Fer4_9"/>
    <property type="match status" value="1"/>
</dbReference>
<evidence type="ECO:0000256" key="2">
    <source>
        <dbReference type="ARBA" id="ARBA00023004"/>
    </source>
</evidence>
<reference evidence="5" key="2">
    <citation type="journal article" date="2021" name="PeerJ">
        <title>Extensive microbial diversity within the chicken gut microbiome revealed by metagenomics and culture.</title>
        <authorList>
            <person name="Gilroy R."/>
            <person name="Ravi A."/>
            <person name="Getino M."/>
            <person name="Pursley I."/>
            <person name="Horton D.L."/>
            <person name="Alikhan N.F."/>
            <person name="Baker D."/>
            <person name="Gharbi K."/>
            <person name="Hall N."/>
            <person name="Watson M."/>
            <person name="Adriaenssens E.M."/>
            <person name="Foster-Nyarko E."/>
            <person name="Jarju S."/>
            <person name="Secka A."/>
            <person name="Antonio M."/>
            <person name="Oren A."/>
            <person name="Chaudhuri R.R."/>
            <person name="La Ragione R."/>
            <person name="Hildebrand F."/>
            <person name="Pallen M.J."/>
        </authorList>
    </citation>
    <scope>NUCLEOTIDE SEQUENCE</scope>
    <source>
        <strain evidence="5">ChiSjej3B21-11622</strain>
    </source>
</reference>
<sequence length="383" mass="43911">MEKRSMEKLGAEVSLLGFGCMRFPMDAQGNIKEKEAEAMLDTAIKSGVNYIDTAYRYHNGDSEPFVGRVLNKYPRDSYYLATKLPIWMVNSPEDVDRIFEEQLKRLDKEYVDFYLVHALDKERFEAMKKFGVLERLEQKRAEGKFRYLGFSFHDEEKVFEEILSYYNWDFCQIQFNYMDTDIQAGLKGYEFAKEKGVPMVIMEPIKGGMLASLPSDVEAAFRKERPGSSMASWALRFVGSFSNVKVILSGMSSMEQVKDNLGIFSDFQPLREEEKELVDQCARNLKAKVKNGCTGCSYCMPCPSGVNIPLNFKIWNEYAIYQNQGRTKERLNTELKKEEMADVCVQCGKCEQVCPQKLPIREHLKQAAEDFGKLLGKCEGGKA</sequence>
<dbReference type="GO" id="GO:0051536">
    <property type="term" value="F:iron-sulfur cluster binding"/>
    <property type="evidence" value="ECO:0007669"/>
    <property type="project" value="UniProtKB-KW"/>
</dbReference>
<dbReference type="InterPro" id="IPR017900">
    <property type="entry name" value="4Fe4S_Fe_S_CS"/>
</dbReference>
<dbReference type="SUPFAM" id="SSF46548">
    <property type="entry name" value="alpha-helical ferredoxin"/>
    <property type="match status" value="1"/>
</dbReference>
<feature type="domain" description="4Fe-4S ferredoxin-type" evidence="4">
    <location>
        <begin position="335"/>
        <end position="363"/>
    </location>
</feature>
<dbReference type="PROSITE" id="PS51379">
    <property type="entry name" value="4FE4S_FER_2"/>
    <property type="match status" value="1"/>
</dbReference>
<gene>
    <name evidence="5" type="ORF">IAB26_06795</name>
</gene>
<evidence type="ECO:0000256" key="3">
    <source>
        <dbReference type="ARBA" id="ARBA00023014"/>
    </source>
</evidence>
<accession>A0A9D0ZWZ8</accession>
<comment type="caution">
    <text evidence="5">The sequence shown here is derived from an EMBL/GenBank/DDBJ whole genome shotgun (WGS) entry which is preliminary data.</text>
</comment>
<dbReference type="InterPro" id="IPR017896">
    <property type="entry name" value="4Fe4S_Fe-S-bd"/>
</dbReference>
<dbReference type="InterPro" id="IPR053135">
    <property type="entry name" value="AKR2_Oxidoreductase"/>
</dbReference>
<reference evidence="5" key="1">
    <citation type="submission" date="2020-10" db="EMBL/GenBank/DDBJ databases">
        <authorList>
            <person name="Gilroy R."/>
        </authorList>
    </citation>
    <scope>NUCLEOTIDE SEQUENCE</scope>
    <source>
        <strain evidence="5">ChiSjej3B21-11622</strain>
    </source>
</reference>
<dbReference type="Pfam" id="PF00248">
    <property type="entry name" value="Aldo_ket_red"/>
    <property type="match status" value="1"/>
</dbReference>
<evidence type="ECO:0000313" key="6">
    <source>
        <dbReference type="Proteomes" id="UP000886886"/>
    </source>
</evidence>
<dbReference type="Gene3D" id="1.10.1060.10">
    <property type="entry name" value="Alpha-helical ferredoxin"/>
    <property type="match status" value="1"/>
</dbReference>
<organism evidence="5 6">
    <name type="scientific">Candidatus Limivivens merdigallinarum</name>
    <dbReference type="NCBI Taxonomy" id="2840859"/>
    <lineage>
        <taxon>Bacteria</taxon>
        <taxon>Bacillati</taxon>
        <taxon>Bacillota</taxon>
        <taxon>Clostridia</taxon>
        <taxon>Lachnospirales</taxon>
        <taxon>Lachnospiraceae</taxon>
        <taxon>Lachnospiraceae incertae sedis</taxon>
        <taxon>Candidatus Limivivens</taxon>
    </lineage>
</organism>
<dbReference type="SUPFAM" id="SSF51430">
    <property type="entry name" value="NAD(P)-linked oxidoreductase"/>
    <property type="match status" value="1"/>
</dbReference>